<protein>
    <submittedName>
        <fullName evidence="2">Uncharacterized protein</fullName>
    </submittedName>
</protein>
<evidence type="ECO:0000313" key="3">
    <source>
        <dbReference type="Proteomes" id="UP000308652"/>
    </source>
</evidence>
<accession>A0A5C3LFU9</accession>
<dbReference type="STRING" id="68775.A0A5C3LFU9"/>
<dbReference type="Proteomes" id="UP000308652">
    <property type="component" value="Unassembled WGS sequence"/>
</dbReference>
<keyword evidence="3" id="KW-1185">Reference proteome</keyword>
<proteinExistence type="predicted"/>
<keyword evidence="1" id="KW-0812">Transmembrane</keyword>
<evidence type="ECO:0000313" key="2">
    <source>
        <dbReference type="EMBL" id="TFK31994.1"/>
    </source>
</evidence>
<dbReference type="AlphaFoldDB" id="A0A5C3LFU9"/>
<gene>
    <name evidence="2" type="ORF">BDQ12DRAFT_693231</name>
</gene>
<name>A0A5C3LFU9_9AGAR</name>
<dbReference type="OrthoDB" id="5987198at2759"/>
<keyword evidence="1" id="KW-1133">Transmembrane helix</keyword>
<sequence>MPSLSLTAPLNPTVSSSNAPDLDYLSLPAGLPELLPSDALFPTELNDDEKIWSARYFFLLDRGLELRPQYRPGWTPSWLGTNKNPTYCEDSIQLMLYMVLDARRKMDGKIVCLKMLKKTEEAEIAQYLYSEQLKDDPCNRSVPIYNHFWDPISPEIHYLVMPVLRPFNDPDFWAVGEVTDFVSQCHELFILIILFFFFSNYWNSFYN</sequence>
<dbReference type="EMBL" id="ML213692">
    <property type="protein sequence ID" value="TFK31994.1"/>
    <property type="molecule type" value="Genomic_DNA"/>
</dbReference>
<evidence type="ECO:0000256" key="1">
    <source>
        <dbReference type="SAM" id="Phobius"/>
    </source>
</evidence>
<feature type="transmembrane region" description="Helical" evidence="1">
    <location>
        <begin position="188"/>
        <end position="206"/>
    </location>
</feature>
<reference evidence="2 3" key="1">
    <citation type="journal article" date="2019" name="Nat. Ecol. Evol.">
        <title>Megaphylogeny resolves global patterns of mushroom evolution.</title>
        <authorList>
            <person name="Varga T."/>
            <person name="Krizsan K."/>
            <person name="Foldi C."/>
            <person name="Dima B."/>
            <person name="Sanchez-Garcia M."/>
            <person name="Sanchez-Ramirez S."/>
            <person name="Szollosi G.J."/>
            <person name="Szarkandi J.G."/>
            <person name="Papp V."/>
            <person name="Albert L."/>
            <person name="Andreopoulos W."/>
            <person name="Angelini C."/>
            <person name="Antonin V."/>
            <person name="Barry K.W."/>
            <person name="Bougher N.L."/>
            <person name="Buchanan P."/>
            <person name="Buyck B."/>
            <person name="Bense V."/>
            <person name="Catcheside P."/>
            <person name="Chovatia M."/>
            <person name="Cooper J."/>
            <person name="Damon W."/>
            <person name="Desjardin D."/>
            <person name="Finy P."/>
            <person name="Geml J."/>
            <person name="Haridas S."/>
            <person name="Hughes K."/>
            <person name="Justo A."/>
            <person name="Karasinski D."/>
            <person name="Kautmanova I."/>
            <person name="Kiss B."/>
            <person name="Kocsube S."/>
            <person name="Kotiranta H."/>
            <person name="LaButti K.M."/>
            <person name="Lechner B.E."/>
            <person name="Liimatainen K."/>
            <person name="Lipzen A."/>
            <person name="Lukacs Z."/>
            <person name="Mihaltcheva S."/>
            <person name="Morgado L.N."/>
            <person name="Niskanen T."/>
            <person name="Noordeloos M.E."/>
            <person name="Ohm R.A."/>
            <person name="Ortiz-Santana B."/>
            <person name="Ovrebo C."/>
            <person name="Racz N."/>
            <person name="Riley R."/>
            <person name="Savchenko A."/>
            <person name="Shiryaev A."/>
            <person name="Soop K."/>
            <person name="Spirin V."/>
            <person name="Szebenyi C."/>
            <person name="Tomsovsky M."/>
            <person name="Tulloss R.E."/>
            <person name="Uehling J."/>
            <person name="Grigoriev I.V."/>
            <person name="Vagvolgyi C."/>
            <person name="Papp T."/>
            <person name="Martin F.M."/>
            <person name="Miettinen O."/>
            <person name="Hibbett D.S."/>
            <person name="Nagy L.G."/>
        </authorList>
    </citation>
    <scope>NUCLEOTIDE SEQUENCE [LARGE SCALE GENOMIC DNA]</scope>
    <source>
        <strain evidence="2 3">CBS 166.37</strain>
    </source>
</reference>
<keyword evidence="1" id="KW-0472">Membrane</keyword>
<organism evidence="2 3">
    <name type="scientific">Crucibulum laeve</name>
    <dbReference type="NCBI Taxonomy" id="68775"/>
    <lineage>
        <taxon>Eukaryota</taxon>
        <taxon>Fungi</taxon>
        <taxon>Dikarya</taxon>
        <taxon>Basidiomycota</taxon>
        <taxon>Agaricomycotina</taxon>
        <taxon>Agaricomycetes</taxon>
        <taxon>Agaricomycetidae</taxon>
        <taxon>Agaricales</taxon>
        <taxon>Agaricineae</taxon>
        <taxon>Nidulariaceae</taxon>
        <taxon>Crucibulum</taxon>
    </lineage>
</organism>
<feature type="non-terminal residue" evidence="2">
    <location>
        <position position="207"/>
    </location>
</feature>